<organism evidence="1">
    <name type="scientific">Cladocopium goreaui</name>
    <dbReference type="NCBI Taxonomy" id="2562237"/>
    <lineage>
        <taxon>Eukaryota</taxon>
        <taxon>Sar</taxon>
        <taxon>Alveolata</taxon>
        <taxon>Dinophyceae</taxon>
        <taxon>Suessiales</taxon>
        <taxon>Symbiodiniaceae</taxon>
        <taxon>Cladocopium</taxon>
    </lineage>
</organism>
<name>A0A9P1C3X3_9DINO</name>
<dbReference type="EMBL" id="CAMXCT020000797">
    <property type="protein sequence ID" value="CAL1136741.1"/>
    <property type="molecule type" value="Genomic_DNA"/>
</dbReference>
<dbReference type="EMBL" id="CAMXCT010000797">
    <property type="protein sequence ID" value="CAI3983366.1"/>
    <property type="molecule type" value="Genomic_DNA"/>
</dbReference>
<sequence length="295" mass="32240">MSGLYTIFDCLTEGRPFATRVLHEVVHHWAQSAHELASYGAGKDLERFGLCFLRRGGLEQSIPFGKHVRSAVHSDLDNLQVSWIQDCDLSKEGQKACENALDLALDVLGLGVKGDSEGLAVQVWTFRANQILSSLATSASTQKLIAAGIDITVVKLAEPRSELLQVQGVKVVSVASTKSAVRRFLRQRLAVQISIDLELPMRLEPAVAWKMENFQMDSNPSKAVSCSCVPVVLLVPGQYEAATARLSVSAFQFQRFVKLQGIDLFCFYGLPLVARPDSKDPRAALSARLGGREEG</sequence>
<comment type="caution">
    <text evidence="1">The sequence shown here is derived from an EMBL/GenBank/DDBJ whole genome shotgun (WGS) entry which is preliminary data.</text>
</comment>
<protein>
    <submittedName>
        <fullName evidence="2">Proline/betaine transporter</fullName>
    </submittedName>
</protein>
<dbReference type="EMBL" id="CAMXCT030000797">
    <property type="protein sequence ID" value="CAL4770678.1"/>
    <property type="molecule type" value="Genomic_DNA"/>
</dbReference>
<accession>A0A9P1C3X3</accession>
<keyword evidence="3" id="KW-1185">Reference proteome</keyword>
<dbReference type="AlphaFoldDB" id="A0A9P1C3X3"/>
<gene>
    <name evidence="1" type="ORF">C1SCF055_LOCUS10984</name>
</gene>
<reference evidence="1" key="1">
    <citation type="submission" date="2022-10" db="EMBL/GenBank/DDBJ databases">
        <authorList>
            <person name="Chen Y."/>
            <person name="Dougan E. K."/>
            <person name="Chan C."/>
            <person name="Rhodes N."/>
            <person name="Thang M."/>
        </authorList>
    </citation>
    <scope>NUCLEOTIDE SEQUENCE</scope>
</reference>
<evidence type="ECO:0000313" key="3">
    <source>
        <dbReference type="Proteomes" id="UP001152797"/>
    </source>
</evidence>
<evidence type="ECO:0000313" key="1">
    <source>
        <dbReference type="EMBL" id="CAI3983366.1"/>
    </source>
</evidence>
<evidence type="ECO:0000313" key="2">
    <source>
        <dbReference type="EMBL" id="CAL4770678.1"/>
    </source>
</evidence>
<dbReference type="Proteomes" id="UP001152797">
    <property type="component" value="Unassembled WGS sequence"/>
</dbReference>
<reference evidence="2 3" key="2">
    <citation type="submission" date="2024-05" db="EMBL/GenBank/DDBJ databases">
        <authorList>
            <person name="Chen Y."/>
            <person name="Shah S."/>
            <person name="Dougan E. K."/>
            <person name="Thang M."/>
            <person name="Chan C."/>
        </authorList>
    </citation>
    <scope>NUCLEOTIDE SEQUENCE [LARGE SCALE GENOMIC DNA]</scope>
</reference>
<proteinExistence type="predicted"/>